<dbReference type="Proteomes" id="UP000477849">
    <property type="component" value="Unassembled WGS sequence"/>
</dbReference>
<evidence type="ECO:0000256" key="1">
    <source>
        <dbReference type="SAM" id="Coils"/>
    </source>
</evidence>
<proteinExistence type="predicted"/>
<comment type="caution">
    <text evidence="2">The sequence shown here is derived from an EMBL/GenBank/DDBJ whole genome shotgun (WGS) entry which is preliminary data.</text>
</comment>
<dbReference type="RefSeq" id="WP_163905189.1">
    <property type="nucleotide sequence ID" value="NZ_CP048427.1"/>
</dbReference>
<keyword evidence="1" id="KW-0175">Coiled coil</keyword>
<dbReference type="AlphaFoldDB" id="A0A6M1RSA0"/>
<evidence type="ECO:0000313" key="2">
    <source>
        <dbReference type="EMBL" id="NGO64242.1"/>
    </source>
</evidence>
<evidence type="ECO:0000313" key="3">
    <source>
        <dbReference type="Proteomes" id="UP000477849"/>
    </source>
</evidence>
<keyword evidence="3" id="KW-1185">Reference proteome</keyword>
<reference evidence="2 3" key="1">
    <citation type="submission" date="2020-02" db="EMBL/GenBank/DDBJ databases">
        <title>Genome sequence of the type strain CCBAU10050 of Rhizobium daejeonense.</title>
        <authorList>
            <person name="Gao J."/>
            <person name="Sun J."/>
        </authorList>
    </citation>
    <scope>NUCLEOTIDE SEQUENCE [LARGE SCALE GENOMIC DNA]</scope>
    <source>
        <strain evidence="2 3">CCBAU10050</strain>
    </source>
</reference>
<dbReference type="EMBL" id="JAAKZH010000003">
    <property type="protein sequence ID" value="NGO64242.1"/>
    <property type="molecule type" value="Genomic_DNA"/>
</dbReference>
<feature type="coiled-coil region" evidence="1">
    <location>
        <begin position="6"/>
        <end position="33"/>
    </location>
</feature>
<sequence length="200" mass="22609">MITDVIERLHARIEKQNEMLTQLHARNAVLERALPAELHPDTAQLVVSFASALTEKLLAAQKKYGHTNGWKVDDWERDCKKALMKHVMKGDPLDVAAYAAFCWARGWSTTPYRPQADPEDVMIRDFTDFVKQTAPRLHWKIWHETNTHPNHSLGGIDGWQHGFGTQTFGPMPLPDLIAKMKSEVSAEMDRLASKREGGAA</sequence>
<name>A0A6M1RSA0_9HYPH</name>
<accession>A0A6M1RSA0</accession>
<protein>
    <submittedName>
        <fullName evidence="2">Uncharacterized protein</fullName>
    </submittedName>
</protein>
<organism evidence="2 3">
    <name type="scientific">Rhizobium daejeonense</name>
    <dbReference type="NCBI Taxonomy" id="240521"/>
    <lineage>
        <taxon>Bacteria</taxon>
        <taxon>Pseudomonadati</taxon>
        <taxon>Pseudomonadota</taxon>
        <taxon>Alphaproteobacteria</taxon>
        <taxon>Hyphomicrobiales</taxon>
        <taxon>Rhizobiaceae</taxon>
        <taxon>Rhizobium/Agrobacterium group</taxon>
        <taxon>Rhizobium</taxon>
    </lineage>
</organism>
<gene>
    <name evidence="2" type="ORF">G6N76_11190</name>
</gene>